<dbReference type="Gene3D" id="3.30.360.10">
    <property type="entry name" value="Dihydrodipicolinate Reductase, domain 2"/>
    <property type="match status" value="1"/>
</dbReference>
<dbReference type="Gene3D" id="3.40.50.720">
    <property type="entry name" value="NAD(P)-binding Rossmann-like Domain"/>
    <property type="match status" value="1"/>
</dbReference>
<dbReference type="InterPro" id="IPR051317">
    <property type="entry name" value="Gfo/Idh/MocA_oxidoreduct"/>
</dbReference>
<evidence type="ECO:0000313" key="4">
    <source>
        <dbReference type="Proteomes" id="UP000681356"/>
    </source>
</evidence>
<dbReference type="AlphaFoldDB" id="A0A8J8B5U1"/>
<dbReference type="PANTHER" id="PTHR43708">
    <property type="entry name" value="CONSERVED EXPRESSED OXIDOREDUCTASE (EUROFUNG)"/>
    <property type="match status" value="1"/>
</dbReference>
<evidence type="ECO:0000259" key="2">
    <source>
        <dbReference type="Pfam" id="PF22725"/>
    </source>
</evidence>
<dbReference type="InterPro" id="IPR000683">
    <property type="entry name" value="Gfo/Idh/MocA-like_OxRdtase_N"/>
</dbReference>
<feature type="domain" description="GFO/IDH/MocA-like oxidoreductase" evidence="2">
    <location>
        <begin position="135"/>
        <end position="245"/>
    </location>
</feature>
<reference evidence="3" key="1">
    <citation type="submission" date="2021-04" db="EMBL/GenBank/DDBJ databases">
        <authorList>
            <person name="Yoon J."/>
        </authorList>
    </citation>
    <scope>NUCLEOTIDE SEQUENCE</scope>
    <source>
        <strain evidence="3">KMU-90</strain>
    </source>
</reference>
<dbReference type="GO" id="GO:0000166">
    <property type="term" value="F:nucleotide binding"/>
    <property type="evidence" value="ECO:0007669"/>
    <property type="project" value="InterPro"/>
</dbReference>
<dbReference type="RefSeq" id="WP_212535229.1">
    <property type="nucleotide sequence ID" value="NZ_JAGTUU010000001.1"/>
</dbReference>
<dbReference type="Pfam" id="PF22725">
    <property type="entry name" value="GFO_IDH_MocA_C3"/>
    <property type="match status" value="1"/>
</dbReference>
<comment type="caution">
    <text evidence="3">The sequence shown here is derived from an EMBL/GenBank/DDBJ whole genome shotgun (WGS) entry which is preliminary data.</text>
</comment>
<keyword evidence="4" id="KW-1185">Reference proteome</keyword>
<evidence type="ECO:0000313" key="3">
    <source>
        <dbReference type="EMBL" id="MBS0123286.1"/>
    </source>
</evidence>
<accession>A0A8J8B5U1</accession>
<dbReference type="SUPFAM" id="SSF51735">
    <property type="entry name" value="NAD(P)-binding Rossmann-fold domains"/>
    <property type="match status" value="1"/>
</dbReference>
<gene>
    <name evidence="3" type="ORF">KB874_03990</name>
</gene>
<organism evidence="3 4">
    <name type="scientific">Thetidibacter halocola</name>
    <dbReference type="NCBI Taxonomy" id="2827239"/>
    <lineage>
        <taxon>Bacteria</taxon>
        <taxon>Pseudomonadati</taxon>
        <taxon>Pseudomonadota</taxon>
        <taxon>Alphaproteobacteria</taxon>
        <taxon>Rhodobacterales</taxon>
        <taxon>Roseobacteraceae</taxon>
        <taxon>Thetidibacter</taxon>
    </lineage>
</organism>
<proteinExistence type="predicted"/>
<dbReference type="SUPFAM" id="SSF55347">
    <property type="entry name" value="Glyceraldehyde-3-phosphate dehydrogenase-like, C-terminal domain"/>
    <property type="match status" value="1"/>
</dbReference>
<sequence length="351" mass="38075">MTAPAAESDPPIRVAGVGAGYFSRFHYDSWARMLGAVPVAACDRDIAHARATGLPAFDDLPRMLAEVRPDLLDIILPPAGHAETIRAALAAGIKHMICQKPFCLKPDEAHAITAEAEAAGALLVVHENFRFQPWYRAIKAALDNGLVGELQQATFRLRPGDGQGPDAYMTRQPYFQRMERFLIHETGVHWIDTFRFLMGAPTHVYADLRRLNPAIRGEDAGLAIFDFPGGVRALFDGNRHLDHAADNLRRTMGEALFEGTGGTLTLNGDGSVRLRRFAEIEDEVLLPANTWTGFGGDCVHALQSHVIAALRGAGALENTARDYLPVLGIEQALYSSAETGRKIALSTGGTS</sequence>
<evidence type="ECO:0000259" key="1">
    <source>
        <dbReference type="Pfam" id="PF01408"/>
    </source>
</evidence>
<dbReference type="Proteomes" id="UP000681356">
    <property type="component" value="Unassembled WGS sequence"/>
</dbReference>
<dbReference type="InterPro" id="IPR055170">
    <property type="entry name" value="GFO_IDH_MocA-like_dom"/>
</dbReference>
<dbReference type="InterPro" id="IPR036291">
    <property type="entry name" value="NAD(P)-bd_dom_sf"/>
</dbReference>
<dbReference type="Pfam" id="PF01408">
    <property type="entry name" value="GFO_IDH_MocA"/>
    <property type="match status" value="1"/>
</dbReference>
<protein>
    <submittedName>
        <fullName evidence="3">Gfo/Idh/MocA family oxidoreductase</fullName>
    </submittedName>
</protein>
<name>A0A8J8B5U1_9RHOB</name>
<feature type="domain" description="Gfo/Idh/MocA-like oxidoreductase N-terminal" evidence="1">
    <location>
        <begin position="12"/>
        <end position="125"/>
    </location>
</feature>
<dbReference type="PANTHER" id="PTHR43708:SF8">
    <property type="entry name" value="OXIDOREDUCTASE"/>
    <property type="match status" value="1"/>
</dbReference>
<dbReference type="EMBL" id="JAGTUU010000001">
    <property type="protein sequence ID" value="MBS0123286.1"/>
    <property type="molecule type" value="Genomic_DNA"/>
</dbReference>